<protein>
    <submittedName>
        <fullName evidence="2">Uncharacterized protein</fullName>
    </submittedName>
</protein>
<proteinExistence type="predicted"/>
<dbReference type="AlphaFoldDB" id="A0A0S7WNE1"/>
<reference evidence="2 3" key="1">
    <citation type="journal article" date="2015" name="Microbiome">
        <title>Genomic resolution of linkages in carbon, nitrogen, and sulfur cycling among widespread estuary sediment bacteria.</title>
        <authorList>
            <person name="Baker B.J."/>
            <person name="Lazar C.S."/>
            <person name="Teske A.P."/>
            <person name="Dick G.J."/>
        </authorList>
    </citation>
    <scope>NUCLEOTIDE SEQUENCE [LARGE SCALE GENOMIC DNA]</scope>
    <source>
        <strain evidence="2">DG_24</strain>
    </source>
</reference>
<feature type="region of interest" description="Disordered" evidence="1">
    <location>
        <begin position="162"/>
        <end position="182"/>
    </location>
</feature>
<evidence type="ECO:0000256" key="1">
    <source>
        <dbReference type="SAM" id="MobiDB-lite"/>
    </source>
</evidence>
<dbReference type="STRING" id="1703770.AMJ39_09465"/>
<organism evidence="2 3">
    <name type="scientific">candidate division TA06 bacterium DG_24</name>
    <dbReference type="NCBI Taxonomy" id="1703770"/>
    <lineage>
        <taxon>Bacteria</taxon>
        <taxon>Bacteria division TA06</taxon>
    </lineage>
</organism>
<dbReference type="EMBL" id="LIZS01000104">
    <property type="protein sequence ID" value="KPJ51680.1"/>
    <property type="molecule type" value="Genomic_DNA"/>
</dbReference>
<dbReference type="Proteomes" id="UP000052008">
    <property type="component" value="Unassembled WGS sequence"/>
</dbReference>
<evidence type="ECO:0000313" key="2">
    <source>
        <dbReference type="EMBL" id="KPJ51680.1"/>
    </source>
</evidence>
<name>A0A0S7WNE1_UNCT6</name>
<sequence>MIEMGVEGEDDAARNLDEIRRRTHAAGIAWAEHWGGRIAAGAKRRLTRKGGGRDTGRLAGSIDDQVIVREDEIMSKIATNVPYAIYQEGYRPGHPDEFIYPPKHFVPFRVAPGLLEWAIRHKVISRRRIKGAAEAYDQAHGGLVVGGPDSIHPFLRPSLKEHEDKAQRDLERRVRAVCSRKS</sequence>
<feature type="compositionally biased region" description="Basic and acidic residues" evidence="1">
    <location>
        <begin position="162"/>
        <end position="174"/>
    </location>
</feature>
<comment type="caution">
    <text evidence="2">The sequence shown here is derived from an EMBL/GenBank/DDBJ whole genome shotgun (WGS) entry which is preliminary data.</text>
</comment>
<accession>A0A0S7WNE1</accession>
<gene>
    <name evidence="2" type="ORF">AMJ39_09465</name>
</gene>
<evidence type="ECO:0000313" key="3">
    <source>
        <dbReference type="Proteomes" id="UP000052008"/>
    </source>
</evidence>